<dbReference type="EMBL" id="JBDLNV010000008">
    <property type="protein sequence ID" value="MFM1725965.1"/>
    <property type="molecule type" value="Genomic_DNA"/>
</dbReference>
<evidence type="ECO:0000313" key="4">
    <source>
        <dbReference type="EMBL" id="MFM1725965.1"/>
    </source>
</evidence>
<evidence type="ECO:0000259" key="3">
    <source>
        <dbReference type="Pfam" id="PF13399"/>
    </source>
</evidence>
<keyword evidence="2" id="KW-1133">Transmembrane helix</keyword>
<evidence type="ECO:0000313" key="5">
    <source>
        <dbReference type="Proteomes" id="UP001629745"/>
    </source>
</evidence>
<dbReference type="Gene3D" id="3.30.70.2390">
    <property type="match status" value="1"/>
</dbReference>
<reference evidence="4 5" key="1">
    <citation type="submission" date="2023-11" db="EMBL/GenBank/DDBJ databases">
        <authorList>
            <person name="Val-Calvo J."/>
            <person name="Scortti M."/>
            <person name="Vazquez-Boland J."/>
        </authorList>
    </citation>
    <scope>NUCLEOTIDE SEQUENCE [LARGE SCALE GENOMIC DNA]</scope>
    <source>
        <strain evidence="4 5">PAM 2766</strain>
    </source>
</reference>
<evidence type="ECO:0000256" key="1">
    <source>
        <dbReference type="SAM" id="MobiDB-lite"/>
    </source>
</evidence>
<evidence type="ECO:0000256" key="2">
    <source>
        <dbReference type="SAM" id="Phobius"/>
    </source>
</evidence>
<dbReference type="Pfam" id="PF13399">
    <property type="entry name" value="LytR_C"/>
    <property type="match status" value="1"/>
</dbReference>
<gene>
    <name evidence="4" type="ORF">ABEU20_004588</name>
</gene>
<feature type="compositionally biased region" description="Low complexity" evidence="1">
    <location>
        <begin position="45"/>
        <end position="96"/>
    </location>
</feature>
<sequence length="191" mass="18745">MTTPNPESSGPPLRAIAMVLIALAILFAGLGAASLGGSDSDETATEASSTTTTSAAAAPAAARTTTAAPTTTAAEPTTATSTATSTSTTSSAATTSARVDKSVPVRVFNNSTVSGLAAQTADELTSGGWNVSETGNYSYGQIQTTTVYYGSSASEKAAAQAIAAELGVKAEPRFDGIQSASPGVIVIVTSG</sequence>
<comment type="caution">
    <text evidence="4">The sequence shown here is derived from an EMBL/GenBank/DDBJ whole genome shotgun (WGS) entry which is preliminary data.</text>
</comment>
<feature type="region of interest" description="Disordered" evidence="1">
    <location>
        <begin position="36"/>
        <end position="96"/>
    </location>
</feature>
<proteinExistence type="predicted"/>
<name>A0ABW9FK45_9NOCA</name>
<dbReference type="Proteomes" id="UP001629745">
    <property type="component" value="Unassembled WGS sequence"/>
</dbReference>
<organism evidence="4 5">
    <name type="scientific">Rhodococcus parequi</name>
    <dbReference type="NCBI Taxonomy" id="3137122"/>
    <lineage>
        <taxon>Bacteria</taxon>
        <taxon>Bacillati</taxon>
        <taxon>Actinomycetota</taxon>
        <taxon>Actinomycetes</taxon>
        <taxon>Mycobacteriales</taxon>
        <taxon>Nocardiaceae</taxon>
        <taxon>Rhodococcus</taxon>
    </lineage>
</organism>
<keyword evidence="2" id="KW-0812">Transmembrane</keyword>
<keyword evidence="5" id="KW-1185">Reference proteome</keyword>
<keyword evidence="2" id="KW-0472">Membrane</keyword>
<accession>A0ABW9FK45</accession>
<feature type="domain" description="LytR/CpsA/Psr regulator C-terminal" evidence="3">
    <location>
        <begin position="102"/>
        <end position="189"/>
    </location>
</feature>
<dbReference type="InterPro" id="IPR027381">
    <property type="entry name" value="LytR/CpsA/Psr_C"/>
</dbReference>
<dbReference type="RefSeq" id="WP_420166429.1">
    <property type="nucleotide sequence ID" value="NZ_JBDLNV010000008.1"/>
</dbReference>
<feature type="transmembrane region" description="Helical" evidence="2">
    <location>
        <begin position="12"/>
        <end position="33"/>
    </location>
</feature>
<protein>
    <submittedName>
        <fullName evidence="4">LytR C-terminal domain-containing protein</fullName>
    </submittedName>
</protein>